<dbReference type="InterPro" id="IPR029060">
    <property type="entry name" value="PIN-like_dom_sf"/>
</dbReference>
<feature type="compositionally biased region" description="Polar residues" evidence="1">
    <location>
        <begin position="135"/>
        <end position="145"/>
    </location>
</feature>
<dbReference type="Gene3D" id="3.40.50.1010">
    <property type="entry name" value="5'-nuclease"/>
    <property type="match status" value="1"/>
</dbReference>
<sequence>MNEEEKAEVLVQMQQGLPPNWIAQFSTKFRSRIFYFNQVTGETTWNHPAQVYSERKESITGNKKLDNCVSATTSKKKKKKKKKARDFQQAKADINQSKPSDHCQTVTVINRKSLNVDKKSDQKVTKQIRKTSGISKNVSIKTESPLSRPKTDQTTSSYPSIRSAKGKGTGQIKENTLKKNRHSPYNIHVKVQSIPNQSQSKIFHKGNNALPNSKSDVEMDDISLQQAIPELKNSQTSFVIFVIVDTNILMTSEGLKSIEELADWQPSSSSNFRRVVVVIPWVVLQELDHLKTRSGIAPKARNAVAYLNRHFYAKKPGIRGQTIIEAATVIEGLNVEVNDDRILQCLFFFEQLHTNHKILLFSKDNNLCNKAMINHFRSFTNYVSLMKAVMSLCQSCGTCDIQDSTVKQKNVEATANHRSHKINSKKQTTTETSKNSDLDELYISLKDLCKTAFAYILEAEMKKAFGENMWEEIVYRKPPWQLHDVLHCIKKHWIAVFNMLGLDRLLLVHVDILLANLNQVHQRRKVQLEGNIVKEFLNSSVQLLTGIGKNYVKSNPTKDAFITLKKHYNDFKTVQNQAKPSSAINKNPLNEGHDDNVVASTPAVYQDASTYEIEMYNVDMAQATSPEHCQIFWQALDQIWASVVVHCVAIFKSVNFLNSPAFEHAPVELQQQLAASSDGVPTPEMSIQVIPLLMQLMEGLLNALERFLSACKTQTSLPQLPDCLDLLQTLWTITQAFSMQTNLESISPSTVQHCSKASEGRSQLFVGYEKLRAVLGRYRTVLSLVWMSFCPNFHYDSIVYLHIDDEFSKAVMRKDSFGGQSSDWVNNTSQKKVNFKLEKEMSN</sequence>
<evidence type="ECO:0000313" key="3">
    <source>
        <dbReference type="EMBL" id="CAK8673960.1"/>
    </source>
</evidence>
<proteinExistence type="predicted"/>
<feature type="region of interest" description="Disordered" evidence="1">
    <location>
        <begin position="412"/>
        <end position="431"/>
    </location>
</feature>
<dbReference type="Proteomes" id="UP001642483">
    <property type="component" value="Unassembled WGS sequence"/>
</dbReference>
<dbReference type="EMBL" id="CAWYQH010000002">
    <property type="protein sequence ID" value="CAK8673960.1"/>
    <property type="molecule type" value="Genomic_DNA"/>
</dbReference>
<evidence type="ECO:0000256" key="1">
    <source>
        <dbReference type="SAM" id="MobiDB-lite"/>
    </source>
</evidence>
<dbReference type="Pfam" id="PF13638">
    <property type="entry name" value="PIN_4"/>
    <property type="match status" value="1"/>
</dbReference>
<comment type="caution">
    <text evidence="3">The sequence shown here is derived from an EMBL/GenBank/DDBJ whole genome shotgun (WGS) entry which is preliminary data.</text>
</comment>
<dbReference type="InterPro" id="IPR001202">
    <property type="entry name" value="WW_dom"/>
</dbReference>
<keyword evidence="4" id="KW-1185">Reference proteome</keyword>
<dbReference type="Pfam" id="PF00397">
    <property type="entry name" value="WW"/>
    <property type="match status" value="1"/>
</dbReference>
<evidence type="ECO:0000259" key="2">
    <source>
        <dbReference type="PROSITE" id="PS50020"/>
    </source>
</evidence>
<dbReference type="PROSITE" id="PS50020">
    <property type="entry name" value="WW_DOMAIN_2"/>
    <property type="match status" value="1"/>
</dbReference>
<dbReference type="PANTHER" id="PTHR16161">
    <property type="entry name" value="TRANSCRIPTIONAL PROTEIN SWT1"/>
    <property type="match status" value="1"/>
</dbReference>
<evidence type="ECO:0000313" key="4">
    <source>
        <dbReference type="Proteomes" id="UP001642483"/>
    </source>
</evidence>
<dbReference type="SUPFAM" id="SSF51045">
    <property type="entry name" value="WW domain"/>
    <property type="match status" value="1"/>
</dbReference>
<dbReference type="SMART" id="SM00670">
    <property type="entry name" value="PINc"/>
    <property type="match status" value="1"/>
</dbReference>
<dbReference type="Gene3D" id="2.20.70.10">
    <property type="match status" value="1"/>
</dbReference>
<feature type="domain" description="WW" evidence="2">
    <location>
        <begin position="15"/>
        <end position="50"/>
    </location>
</feature>
<gene>
    <name evidence="3" type="ORF">CVLEPA_LOCUS3689</name>
</gene>
<dbReference type="SMART" id="SM00456">
    <property type="entry name" value="WW"/>
    <property type="match status" value="1"/>
</dbReference>
<protein>
    <recommendedName>
        <fullName evidence="2">WW domain-containing protein</fullName>
    </recommendedName>
</protein>
<organism evidence="3 4">
    <name type="scientific">Clavelina lepadiformis</name>
    <name type="common">Light-bulb sea squirt</name>
    <name type="synonym">Ascidia lepadiformis</name>
    <dbReference type="NCBI Taxonomy" id="159417"/>
    <lineage>
        <taxon>Eukaryota</taxon>
        <taxon>Metazoa</taxon>
        <taxon>Chordata</taxon>
        <taxon>Tunicata</taxon>
        <taxon>Ascidiacea</taxon>
        <taxon>Aplousobranchia</taxon>
        <taxon>Clavelinidae</taxon>
        <taxon>Clavelina</taxon>
    </lineage>
</organism>
<dbReference type="InterPro" id="IPR052626">
    <property type="entry name" value="SWT1_Regulator"/>
</dbReference>
<accession>A0ABP0F2L6</accession>
<name>A0ABP0F2L6_CLALP</name>
<dbReference type="PANTHER" id="PTHR16161:SF0">
    <property type="entry name" value="TRANSCRIPTIONAL PROTEIN SWT1"/>
    <property type="match status" value="1"/>
</dbReference>
<feature type="region of interest" description="Disordered" evidence="1">
    <location>
        <begin position="135"/>
        <end position="172"/>
    </location>
</feature>
<reference evidence="3 4" key="1">
    <citation type="submission" date="2024-02" db="EMBL/GenBank/DDBJ databases">
        <authorList>
            <person name="Daric V."/>
            <person name="Darras S."/>
        </authorList>
    </citation>
    <scope>NUCLEOTIDE SEQUENCE [LARGE SCALE GENOMIC DNA]</scope>
</reference>
<dbReference type="InterPro" id="IPR036020">
    <property type="entry name" value="WW_dom_sf"/>
</dbReference>
<dbReference type="InterPro" id="IPR002716">
    <property type="entry name" value="PIN_dom"/>
</dbReference>
<dbReference type="SUPFAM" id="SSF88723">
    <property type="entry name" value="PIN domain-like"/>
    <property type="match status" value="1"/>
</dbReference>
<dbReference type="CDD" id="cd00201">
    <property type="entry name" value="WW"/>
    <property type="match status" value="1"/>
</dbReference>